<dbReference type="FunFam" id="3.30.160.60:FF:001697">
    <property type="entry name" value="zinc finger protein 623"/>
    <property type="match status" value="1"/>
</dbReference>
<dbReference type="InterPro" id="IPR001909">
    <property type="entry name" value="KRAB"/>
</dbReference>
<feature type="domain" description="C2H2-type" evidence="13">
    <location>
        <begin position="285"/>
        <end position="312"/>
    </location>
</feature>
<evidence type="ECO:0000313" key="15">
    <source>
        <dbReference type="EMBL" id="KAF6412507.1"/>
    </source>
</evidence>
<dbReference type="SUPFAM" id="SSF109640">
    <property type="entry name" value="KRAB domain (Kruppel-associated box)"/>
    <property type="match status" value="1"/>
</dbReference>
<feature type="domain" description="C2H2-type" evidence="13">
    <location>
        <begin position="369"/>
        <end position="396"/>
    </location>
</feature>
<feature type="domain" description="C2H2-type" evidence="13">
    <location>
        <begin position="313"/>
        <end position="340"/>
    </location>
</feature>
<dbReference type="FunFam" id="3.30.160.60:FF:001570">
    <property type="entry name" value="zinc finger protein 566 isoform X1"/>
    <property type="match status" value="1"/>
</dbReference>
<dbReference type="Pfam" id="PF00096">
    <property type="entry name" value="zf-C2H2"/>
    <property type="match status" value="7"/>
</dbReference>
<dbReference type="GO" id="GO:0000981">
    <property type="term" value="F:DNA-binding transcription factor activity, RNA polymerase II-specific"/>
    <property type="evidence" value="ECO:0007669"/>
    <property type="project" value="TreeGrafter"/>
</dbReference>
<comment type="subcellular location">
    <subcellularLocation>
        <location evidence="1">Nucleus</location>
    </subcellularLocation>
</comment>
<evidence type="ECO:0000256" key="8">
    <source>
        <dbReference type="ARBA" id="ARBA00023125"/>
    </source>
</evidence>
<reference evidence="15 16" key="1">
    <citation type="journal article" date="2020" name="Nature">
        <title>Six reference-quality genomes reveal evolution of bat adaptations.</title>
        <authorList>
            <person name="Jebb D."/>
            <person name="Huang Z."/>
            <person name="Pippel M."/>
            <person name="Hughes G.M."/>
            <person name="Lavrichenko K."/>
            <person name="Devanna P."/>
            <person name="Winkler S."/>
            <person name="Jermiin L.S."/>
            <person name="Skirmuntt E.C."/>
            <person name="Katzourakis A."/>
            <person name="Burkitt-Gray L."/>
            <person name="Ray D.A."/>
            <person name="Sullivan K.A.M."/>
            <person name="Roscito J.G."/>
            <person name="Kirilenko B.M."/>
            <person name="Davalos L.M."/>
            <person name="Corthals A.P."/>
            <person name="Power M.L."/>
            <person name="Jones G."/>
            <person name="Ransome R.D."/>
            <person name="Dechmann D.K.N."/>
            <person name="Locatelli A.G."/>
            <person name="Puechmaille S.J."/>
            <person name="Fedrigo O."/>
            <person name="Jarvis E.D."/>
            <person name="Hiller M."/>
            <person name="Vernes S.C."/>
            <person name="Myers E.W."/>
            <person name="Teeling E.C."/>
        </authorList>
    </citation>
    <scope>NUCLEOTIDE SEQUENCE [LARGE SCALE GENOMIC DNA]</scope>
    <source>
        <strain evidence="15">MRouAeg1</strain>
        <tissue evidence="15">Muscle</tissue>
    </source>
</reference>
<dbReference type="Gene3D" id="3.30.160.60">
    <property type="entry name" value="Classic Zinc Finger"/>
    <property type="match status" value="8"/>
</dbReference>
<evidence type="ECO:0000256" key="2">
    <source>
        <dbReference type="ARBA" id="ARBA00006991"/>
    </source>
</evidence>
<evidence type="ECO:0000259" key="13">
    <source>
        <dbReference type="PROSITE" id="PS50157"/>
    </source>
</evidence>
<keyword evidence="10" id="KW-0539">Nucleus</keyword>
<protein>
    <submittedName>
        <fullName evidence="15">Zinc finger protein 582</fullName>
    </submittedName>
</protein>
<evidence type="ECO:0000256" key="12">
    <source>
        <dbReference type="SAM" id="MobiDB-lite"/>
    </source>
</evidence>
<feature type="domain" description="C2H2-type" evidence="13">
    <location>
        <begin position="341"/>
        <end position="368"/>
    </location>
</feature>
<dbReference type="FunFam" id="3.30.160.60:FF:000058">
    <property type="entry name" value="Zinc finger protein 2 homolog"/>
    <property type="match status" value="1"/>
</dbReference>
<keyword evidence="9" id="KW-0804">Transcription</keyword>
<dbReference type="PANTHER" id="PTHR23235:SF178">
    <property type="entry name" value="C2H2-TYPE DOMAIN-CONTAINING PROTEIN-RELATED"/>
    <property type="match status" value="1"/>
</dbReference>
<feature type="domain" description="C2H2-type" evidence="13">
    <location>
        <begin position="397"/>
        <end position="424"/>
    </location>
</feature>
<keyword evidence="16" id="KW-1185">Reference proteome</keyword>
<evidence type="ECO:0000256" key="3">
    <source>
        <dbReference type="ARBA" id="ARBA00022723"/>
    </source>
</evidence>
<keyword evidence="4" id="KW-0677">Repeat</keyword>
<keyword evidence="8" id="KW-0238">DNA-binding</keyword>
<keyword evidence="5 11" id="KW-0863">Zinc-finger</keyword>
<evidence type="ECO:0000256" key="6">
    <source>
        <dbReference type="ARBA" id="ARBA00022833"/>
    </source>
</evidence>
<dbReference type="InterPro" id="IPR013087">
    <property type="entry name" value="Znf_C2H2_type"/>
</dbReference>
<comment type="caution">
    <text evidence="15">The sequence shown here is derived from an EMBL/GenBank/DDBJ whole genome shotgun (WGS) entry which is preliminary data.</text>
</comment>
<evidence type="ECO:0000256" key="4">
    <source>
        <dbReference type="ARBA" id="ARBA00022737"/>
    </source>
</evidence>
<evidence type="ECO:0000256" key="7">
    <source>
        <dbReference type="ARBA" id="ARBA00023015"/>
    </source>
</evidence>
<dbReference type="PROSITE" id="PS00028">
    <property type="entry name" value="ZINC_FINGER_C2H2_1"/>
    <property type="match status" value="7"/>
</dbReference>
<dbReference type="PANTHER" id="PTHR23235">
    <property type="entry name" value="KRUEPPEL-LIKE TRANSCRIPTION FACTOR"/>
    <property type="match status" value="1"/>
</dbReference>
<evidence type="ECO:0000313" key="16">
    <source>
        <dbReference type="Proteomes" id="UP000593571"/>
    </source>
</evidence>
<dbReference type="CDD" id="cd07765">
    <property type="entry name" value="KRAB_A-box"/>
    <property type="match status" value="1"/>
</dbReference>
<feature type="domain" description="KRAB" evidence="14">
    <location>
        <begin position="37"/>
        <end position="108"/>
    </location>
</feature>
<proteinExistence type="inferred from homology"/>
<comment type="similarity">
    <text evidence="2">Belongs to the krueppel C2H2-type zinc-finger protein family.</text>
</comment>
<feature type="region of interest" description="Disordered" evidence="12">
    <location>
        <begin position="1"/>
        <end position="21"/>
    </location>
</feature>
<evidence type="ECO:0000256" key="1">
    <source>
        <dbReference type="ARBA" id="ARBA00004123"/>
    </source>
</evidence>
<gene>
    <name evidence="15" type="ORF">HJG63_021200</name>
</gene>
<evidence type="ECO:0000259" key="14">
    <source>
        <dbReference type="PROSITE" id="PS50805"/>
    </source>
</evidence>
<evidence type="ECO:0000256" key="10">
    <source>
        <dbReference type="ARBA" id="ARBA00023242"/>
    </source>
</evidence>
<dbReference type="FunFam" id="3.30.160.60:FF:002254">
    <property type="entry name" value="Zinc finger protein 540"/>
    <property type="match status" value="2"/>
</dbReference>
<dbReference type="EMBL" id="JACASE010000014">
    <property type="protein sequence ID" value="KAF6412507.1"/>
    <property type="molecule type" value="Genomic_DNA"/>
</dbReference>
<dbReference type="Proteomes" id="UP000593571">
    <property type="component" value="Unassembled WGS sequence"/>
</dbReference>
<dbReference type="GO" id="GO:0000978">
    <property type="term" value="F:RNA polymerase II cis-regulatory region sequence-specific DNA binding"/>
    <property type="evidence" value="ECO:0007669"/>
    <property type="project" value="TreeGrafter"/>
</dbReference>
<dbReference type="PROSITE" id="PS50805">
    <property type="entry name" value="KRAB"/>
    <property type="match status" value="1"/>
</dbReference>
<dbReference type="Pfam" id="PF01352">
    <property type="entry name" value="KRAB"/>
    <property type="match status" value="1"/>
</dbReference>
<evidence type="ECO:0000256" key="11">
    <source>
        <dbReference type="PROSITE-ProRule" id="PRU00042"/>
    </source>
</evidence>
<dbReference type="InterPro" id="IPR036051">
    <property type="entry name" value="KRAB_dom_sf"/>
</dbReference>
<dbReference type="InterPro" id="IPR036236">
    <property type="entry name" value="Znf_C2H2_sf"/>
</dbReference>
<dbReference type="PROSITE" id="PS50157">
    <property type="entry name" value="ZINC_FINGER_C2H2_2"/>
    <property type="match status" value="7"/>
</dbReference>
<sequence>MDPLALPPQDSTLTQERSQEKDRSAHEILKVMSLGSDLFRDVAVVFSQEEWDRLAPAQRDLYRDVMLETYSNLVSLDLAICKPDVITFLEQGREPWMVDEVTFGGLCPVVKSRHITEVLSPKQPISEVQASHWEKRKRLTSCGLECLSFQDEWEHGSQFDGPQGKLHGHLSHMTISHEAVPPLDQQASLTFYQKTQTGDKHFGYNECGDFWPDDFLINHQGIHTHEKPYKCKDCGKAFKYGSRLIQHENIHSGKKPYQCKECGKAFNSGSNFIQHQRVHTGEKPYECKDCAKAFSRSSQLIEHQRIHTGEKPYQCKECGKAFNRISHLKVHYRIHTGEKPYNCKECGKAFSYRSQLIQHQTIHTGKKLYECKDCGKAFNQGSTLIRHQRIHTGEKPYECKTCGRSFRVSSQLKQHQRIHTGEKPYQCKVCGRLSNGSPI</sequence>
<dbReference type="FunFam" id="3.30.160.60:FF:001296">
    <property type="entry name" value="Zinc finger protein 582"/>
    <property type="match status" value="1"/>
</dbReference>
<accession>A0A7J8CNQ6</accession>
<name>A0A7J8CNQ6_ROUAE</name>
<keyword evidence="6" id="KW-0862">Zinc</keyword>
<feature type="domain" description="C2H2-type" evidence="13">
    <location>
        <begin position="257"/>
        <end position="284"/>
    </location>
</feature>
<dbReference type="SUPFAM" id="SSF57667">
    <property type="entry name" value="beta-beta-alpha zinc fingers"/>
    <property type="match status" value="4"/>
</dbReference>
<keyword evidence="7" id="KW-0805">Transcription regulation</keyword>
<dbReference type="GO" id="GO:0008270">
    <property type="term" value="F:zinc ion binding"/>
    <property type="evidence" value="ECO:0007669"/>
    <property type="project" value="UniProtKB-KW"/>
</dbReference>
<dbReference type="AlphaFoldDB" id="A0A7J8CNQ6"/>
<evidence type="ECO:0000256" key="5">
    <source>
        <dbReference type="ARBA" id="ARBA00022771"/>
    </source>
</evidence>
<dbReference type="GO" id="GO:0005634">
    <property type="term" value="C:nucleus"/>
    <property type="evidence" value="ECO:0007669"/>
    <property type="project" value="UniProtKB-SubCell"/>
</dbReference>
<feature type="domain" description="C2H2-type" evidence="13">
    <location>
        <begin position="229"/>
        <end position="256"/>
    </location>
</feature>
<evidence type="ECO:0000256" key="9">
    <source>
        <dbReference type="ARBA" id="ARBA00023163"/>
    </source>
</evidence>
<organism evidence="15 16">
    <name type="scientific">Rousettus aegyptiacus</name>
    <name type="common">Egyptian fruit bat</name>
    <name type="synonym">Pteropus aegyptiacus</name>
    <dbReference type="NCBI Taxonomy" id="9407"/>
    <lineage>
        <taxon>Eukaryota</taxon>
        <taxon>Metazoa</taxon>
        <taxon>Chordata</taxon>
        <taxon>Craniata</taxon>
        <taxon>Vertebrata</taxon>
        <taxon>Euteleostomi</taxon>
        <taxon>Mammalia</taxon>
        <taxon>Eutheria</taxon>
        <taxon>Laurasiatheria</taxon>
        <taxon>Chiroptera</taxon>
        <taxon>Yinpterochiroptera</taxon>
        <taxon>Pteropodoidea</taxon>
        <taxon>Pteropodidae</taxon>
        <taxon>Rousettinae</taxon>
        <taxon>Rousettus</taxon>
    </lineage>
</organism>
<dbReference type="SMART" id="SM00355">
    <property type="entry name" value="ZnF_C2H2"/>
    <property type="match status" value="7"/>
</dbReference>
<dbReference type="Gene3D" id="6.10.140.140">
    <property type="match status" value="1"/>
</dbReference>
<dbReference type="SMART" id="SM00349">
    <property type="entry name" value="KRAB"/>
    <property type="match status" value="1"/>
</dbReference>
<keyword evidence="3" id="KW-0479">Metal-binding</keyword>
<dbReference type="FunFam" id="3.30.160.60:FF:000794">
    <property type="entry name" value="zinc finger protein 2 isoform X2"/>
    <property type="match status" value="1"/>
</dbReference>